<dbReference type="STRING" id="267212.GCA_001063965_00254"/>
<dbReference type="CDD" id="cd07989">
    <property type="entry name" value="LPLAT_AGPAT-like"/>
    <property type="match status" value="1"/>
</dbReference>
<dbReference type="GO" id="GO:0016024">
    <property type="term" value="P:CDP-diacylglycerol biosynthetic process"/>
    <property type="evidence" value="ECO:0007669"/>
    <property type="project" value="UniProtKB-UniPathway"/>
</dbReference>
<dbReference type="OrthoDB" id="9806880at2"/>
<feature type="domain" description="Phospholipid/glycerol acyltransferase" evidence="19">
    <location>
        <begin position="72"/>
        <end position="184"/>
    </location>
</feature>
<keyword evidence="16 18" id="KW-0012">Acyltransferase</keyword>
<dbReference type="AlphaFoldDB" id="F2BAU8"/>
<evidence type="ECO:0000256" key="13">
    <source>
        <dbReference type="ARBA" id="ARBA00023136"/>
    </source>
</evidence>
<keyword evidence="8" id="KW-1003">Cell membrane</keyword>
<comment type="domain">
    <text evidence="18">The HXXXXD motif is essential for acyltransferase activity and may constitute the binding site for the phosphate moiety of the glycerol-3-phosphate.</text>
</comment>
<sequence>MPLRPTPFAIRFARLFKMLRWLFATVRRINRLDNAPAEARNAEFAAICHDALNILNARLDVRNRPSENPRGVLVVANHVSLLDIFAITAVCPSGFVAMKELQRWPLVGRAARNAGAVFIDRSNRKDVGLINEAVVRTLQSGQNVCFFPEARTSSGDGILPFKAALFQSALDAPAPVQPLALRYFDGLNRRTARISFSDANLLVSMWRIVSLREVQIRVDFLPPLAPEGDRFALKDRAEAAVGAAVGGFADAADAVR</sequence>
<dbReference type="RefSeq" id="WP_007341863.1">
    <property type="nucleotide sequence ID" value="NZ_GL878494.1"/>
</dbReference>
<evidence type="ECO:0000256" key="3">
    <source>
        <dbReference type="ARBA" id="ARBA00004728"/>
    </source>
</evidence>
<reference evidence="20 21" key="1">
    <citation type="submission" date="2011-02" db="EMBL/GenBank/DDBJ databases">
        <authorList>
            <person name="Muzny D."/>
            <person name="Qin X."/>
            <person name="Deng J."/>
            <person name="Jiang H."/>
            <person name="Liu Y."/>
            <person name="Qu J."/>
            <person name="Song X.-Z."/>
            <person name="Zhang L."/>
            <person name="Thornton R."/>
            <person name="Coyle M."/>
            <person name="Francisco L."/>
            <person name="Jackson L."/>
            <person name="Javaid M."/>
            <person name="Korchina V."/>
            <person name="Kovar C."/>
            <person name="Mata R."/>
            <person name="Mathew T."/>
            <person name="Ngo R."/>
            <person name="Nguyen L."/>
            <person name="Nguyen N."/>
            <person name="Okwuonu G."/>
            <person name="Ongeri F."/>
            <person name="Pham C."/>
            <person name="Simmons D."/>
            <person name="Wilczek-Boney K."/>
            <person name="Hale W."/>
            <person name="Jakkamsetti A."/>
            <person name="Pham P."/>
            <person name="Ruth R."/>
            <person name="San Lucas F."/>
            <person name="Warren J."/>
            <person name="Zhang J."/>
            <person name="Zhao Z."/>
            <person name="Zhou C."/>
            <person name="Zhu D."/>
            <person name="Lee S."/>
            <person name="Bess C."/>
            <person name="Blankenburg K."/>
            <person name="Forbes L."/>
            <person name="Fu Q."/>
            <person name="Gubbala S."/>
            <person name="Hirani K."/>
            <person name="Jayaseelan J.C."/>
            <person name="Lara F."/>
            <person name="Munidasa M."/>
            <person name="Palculict T."/>
            <person name="Patil S."/>
            <person name="Pu L.-L."/>
            <person name="Saada N."/>
            <person name="Tang L."/>
            <person name="Weissenberger G."/>
            <person name="Zhu Y."/>
            <person name="Hemphill L."/>
            <person name="Shang Y."/>
            <person name="Youmans B."/>
            <person name="Ayvaz T."/>
            <person name="Ross M."/>
            <person name="Santibanez J."/>
            <person name="Aqrawi P."/>
            <person name="Gross S."/>
            <person name="Joshi V."/>
            <person name="Fowler G."/>
            <person name="Nazareth L."/>
            <person name="Reid J."/>
            <person name="Worley K."/>
            <person name="Petrosino J."/>
            <person name="Highlander S."/>
            <person name="Gibbs R."/>
        </authorList>
    </citation>
    <scope>NUCLEOTIDE SEQUENCE [LARGE SCALE GENOMIC DNA]</scope>
    <source>
        <strain evidence="20 21">ATCC BAA-1200</strain>
    </source>
</reference>
<comment type="pathway">
    <text evidence="4">Lipid metabolism.</text>
</comment>
<dbReference type="InterPro" id="IPR002123">
    <property type="entry name" value="Plipid/glycerol_acylTrfase"/>
</dbReference>
<dbReference type="EMBL" id="AFAY01000016">
    <property type="protein sequence ID" value="EGF11444.1"/>
    <property type="molecule type" value="Genomic_DNA"/>
</dbReference>
<keyword evidence="21" id="KW-1185">Reference proteome</keyword>
<evidence type="ECO:0000313" key="20">
    <source>
        <dbReference type="EMBL" id="EGF11444.1"/>
    </source>
</evidence>
<keyword evidence="12 18" id="KW-0443">Lipid metabolism</keyword>
<accession>F2BAU8</accession>
<dbReference type="NCBIfam" id="TIGR00530">
    <property type="entry name" value="AGP_acyltrn"/>
    <property type="match status" value="1"/>
</dbReference>
<protein>
    <recommendedName>
        <fullName evidence="7 18">1-acyl-sn-glycerol-3-phosphate acyltransferase</fullName>
        <ecNumber evidence="6 18">2.3.1.51</ecNumber>
    </recommendedName>
</protein>
<dbReference type="PANTHER" id="PTHR10434">
    <property type="entry name" value="1-ACYL-SN-GLYCEROL-3-PHOSPHATE ACYLTRANSFERASE"/>
    <property type="match status" value="1"/>
</dbReference>
<evidence type="ECO:0000256" key="11">
    <source>
        <dbReference type="ARBA" id="ARBA00022679"/>
    </source>
</evidence>
<evidence type="ECO:0000256" key="17">
    <source>
        <dbReference type="ARBA" id="ARBA00037183"/>
    </source>
</evidence>
<comment type="subcellular location">
    <subcellularLocation>
        <location evidence="2">Cell inner membrane</location>
        <topology evidence="2">Peripheral membrane protein</topology>
    </subcellularLocation>
</comment>
<comment type="catalytic activity">
    <reaction evidence="1 18">
        <text>a 1-acyl-sn-glycero-3-phosphate + an acyl-CoA = a 1,2-diacyl-sn-glycero-3-phosphate + CoA</text>
        <dbReference type="Rhea" id="RHEA:19709"/>
        <dbReference type="ChEBI" id="CHEBI:57287"/>
        <dbReference type="ChEBI" id="CHEBI:57970"/>
        <dbReference type="ChEBI" id="CHEBI:58342"/>
        <dbReference type="ChEBI" id="CHEBI:58608"/>
        <dbReference type="EC" id="2.3.1.51"/>
    </reaction>
</comment>
<comment type="pathway">
    <text evidence="3">Phospholipid metabolism; CDP-diacylglycerol biosynthesis; CDP-diacylglycerol from sn-glycerol 3-phosphate: step 2/3.</text>
</comment>
<evidence type="ECO:0000256" key="1">
    <source>
        <dbReference type="ARBA" id="ARBA00001141"/>
    </source>
</evidence>
<dbReference type="InterPro" id="IPR004552">
    <property type="entry name" value="AGP_acyltrans"/>
</dbReference>
<evidence type="ECO:0000256" key="18">
    <source>
        <dbReference type="RuleBase" id="RU361267"/>
    </source>
</evidence>
<dbReference type="GO" id="GO:0006654">
    <property type="term" value="P:phosphatidic acid biosynthetic process"/>
    <property type="evidence" value="ECO:0007669"/>
    <property type="project" value="TreeGrafter"/>
</dbReference>
<dbReference type="HOGENOM" id="CLU_027938_0_1_4"/>
<evidence type="ECO:0000256" key="12">
    <source>
        <dbReference type="ARBA" id="ARBA00023098"/>
    </source>
</evidence>
<gene>
    <name evidence="20" type="primary">plsC3</name>
    <name evidence="20" type="ORF">HMPREF9123_0852</name>
</gene>
<evidence type="ECO:0000256" key="5">
    <source>
        <dbReference type="ARBA" id="ARBA00008655"/>
    </source>
</evidence>
<evidence type="ECO:0000256" key="6">
    <source>
        <dbReference type="ARBA" id="ARBA00013211"/>
    </source>
</evidence>
<evidence type="ECO:0000313" key="21">
    <source>
        <dbReference type="Proteomes" id="UP000004105"/>
    </source>
</evidence>
<evidence type="ECO:0000256" key="4">
    <source>
        <dbReference type="ARBA" id="ARBA00005189"/>
    </source>
</evidence>
<dbReference type="Proteomes" id="UP000004105">
    <property type="component" value="Unassembled WGS sequence"/>
</dbReference>
<evidence type="ECO:0000256" key="9">
    <source>
        <dbReference type="ARBA" id="ARBA00022516"/>
    </source>
</evidence>
<dbReference type="EC" id="2.3.1.51" evidence="6 18"/>
<dbReference type="SUPFAM" id="SSF69593">
    <property type="entry name" value="Glycerol-3-phosphate (1)-acyltransferase"/>
    <property type="match status" value="1"/>
</dbReference>
<proteinExistence type="inferred from homology"/>
<evidence type="ECO:0000256" key="2">
    <source>
        <dbReference type="ARBA" id="ARBA00004417"/>
    </source>
</evidence>
<evidence type="ECO:0000256" key="14">
    <source>
        <dbReference type="ARBA" id="ARBA00023209"/>
    </source>
</evidence>
<dbReference type="UniPathway" id="UPA00557">
    <property type="reaction ID" value="UER00613"/>
</dbReference>
<keyword evidence="9 18" id="KW-0444">Lipid biosynthesis</keyword>
<keyword evidence="15 18" id="KW-1208">Phospholipid metabolism</keyword>
<name>F2BAU8_9NEIS</name>
<dbReference type="GO" id="GO:0005886">
    <property type="term" value="C:plasma membrane"/>
    <property type="evidence" value="ECO:0007669"/>
    <property type="project" value="UniProtKB-SubCell"/>
</dbReference>
<keyword evidence="10" id="KW-0997">Cell inner membrane</keyword>
<keyword evidence="11 18" id="KW-0808">Transferase</keyword>
<evidence type="ECO:0000256" key="10">
    <source>
        <dbReference type="ARBA" id="ARBA00022519"/>
    </source>
</evidence>
<evidence type="ECO:0000256" key="7">
    <source>
        <dbReference type="ARBA" id="ARBA00016139"/>
    </source>
</evidence>
<dbReference type="Pfam" id="PF01553">
    <property type="entry name" value="Acyltransferase"/>
    <property type="match status" value="1"/>
</dbReference>
<comment type="function">
    <text evidence="17">Converts lysophosphatidic acid (LPA) into phosphatidic acid by incorporating acyl moiety at the 2 position.</text>
</comment>
<dbReference type="GO" id="GO:0003841">
    <property type="term" value="F:1-acylglycerol-3-phosphate O-acyltransferase activity"/>
    <property type="evidence" value="ECO:0007669"/>
    <property type="project" value="UniProtKB-UniRule"/>
</dbReference>
<dbReference type="SMART" id="SM00563">
    <property type="entry name" value="PlsC"/>
    <property type="match status" value="1"/>
</dbReference>
<keyword evidence="13" id="KW-0472">Membrane</keyword>
<evidence type="ECO:0000256" key="15">
    <source>
        <dbReference type="ARBA" id="ARBA00023264"/>
    </source>
</evidence>
<comment type="caution">
    <text evidence="20">The sequence shown here is derived from an EMBL/GenBank/DDBJ whole genome shotgun (WGS) entry which is preliminary data.</text>
</comment>
<evidence type="ECO:0000256" key="8">
    <source>
        <dbReference type="ARBA" id="ARBA00022475"/>
    </source>
</evidence>
<dbReference type="PANTHER" id="PTHR10434:SF59">
    <property type="entry name" value="1-ACYL-SN-GLYCEROL-3-PHOSPHATE ACYLTRANSFERASE"/>
    <property type="match status" value="1"/>
</dbReference>
<evidence type="ECO:0000259" key="19">
    <source>
        <dbReference type="SMART" id="SM00563"/>
    </source>
</evidence>
<comment type="similarity">
    <text evidence="5 18">Belongs to the 1-acyl-sn-glycerol-3-phosphate acyltransferase family.</text>
</comment>
<keyword evidence="14 18" id="KW-0594">Phospholipid biosynthesis</keyword>
<organism evidence="20 21">
    <name type="scientific">Neisseria bacilliformis ATCC BAA-1200</name>
    <dbReference type="NCBI Taxonomy" id="888742"/>
    <lineage>
        <taxon>Bacteria</taxon>
        <taxon>Pseudomonadati</taxon>
        <taxon>Pseudomonadota</taxon>
        <taxon>Betaproteobacteria</taxon>
        <taxon>Neisseriales</taxon>
        <taxon>Neisseriaceae</taxon>
        <taxon>Neisseria</taxon>
    </lineage>
</organism>
<evidence type="ECO:0000256" key="16">
    <source>
        <dbReference type="ARBA" id="ARBA00023315"/>
    </source>
</evidence>